<dbReference type="CDD" id="cd01335">
    <property type="entry name" value="Radical_SAM"/>
    <property type="match status" value="1"/>
</dbReference>
<evidence type="ECO:0000256" key="14">
    <source>
        <dbReference type="PIRSR" id="PIRSR001619-1"/>
    </source>
</evidence>
<gene>
    <name evidence="17" type="primary">BIO2</name>
    <name evidence="17" type="ORF">F1559_002262</name>
</gene>
<dbReference type="PIRSF" id="PIRSF001619">
    <property type="entry name" value="Biotin_synth"/>
    <property type="match status" value="1"/>
</dbReference>
<dbReference type="InterPro" id="IPR006638">
    <property type="entry name" value="Elp3/MiaA/NifB-like_rSAM"/>
</dbReference>
<keyword evidence="7 14" id="KW-0949">S-adenosyl-L-methionine</keyword>
<feature type="domain" description="Radical SAM core" evidence="16">
    <location>
        <begin position="97"/>
        <end position="324"/>
    </location>
</feature>
<evidence type="ECO:0000313" key="18">
    <source>
        <dbReference type="Proteomes" id="UP000530660"/>
    </source>
</evidence>
<dbReference type="SFLD" id="SFLDF00272">
    <property type="entry name" value="biotin_synthase"/>
    <property type="match status" value="1"/>
</dbReference>
<dbReference type="GO" id="GO:0005739">
    <property type="term" value="C:mitochondrion"/>
    <property type="evidence" value="ECO:0007669"/>
    <property type="project" value="TreeGrafter"/>
</dbReference>
<dbReference type="GO" id="GO:0051537">
    <property type="term" value="F:2 iron, 2 sulfur cluster binding"/>
    <property type="evidence" value="ECO:0007669"/>
    <property type="project" value="UniProtKB-KW"/>
</dbReference>
<dbReference type="GO" id="GO:0004076">
    <property type="term" value="F:biotin synthase activity"/>
    <property type="evidence" value="ECO:0007669"/>
    <property type="project" value="UniProtKB-EC"/>
</dbReference>
<dbReference type="UniPathway" id="UPA00078">
    <property type="reaction ID" value="UER00162"/>
</dbReference>
<dbReference type="OrthoDB" id="2414104at2759"/>
<dbReference type="Gene3D" id="3.20.20.70">
    <property type="entry name" value="Aldolase class I"/>
    <property type="match status" value="1"/>
</dbReference>
<comment type="caution">
    <text evidence="17">The sequence shown here is derived from an EMBL/GenBank/DDBJ whole genome shotgun (WGS) entry which is preliminary data.</text>
</comment>
<comment type="cofactor">
    <cofactor evidence="13">
        <name>[2Fe-2S] cluster</name>
        <dbReference type="ChEBI" id="CHEBI:190135"/>
    </cofactor>
</comment>
<comment type="similarity">
    <text evidence="3">Belongs to the radical SAM superfamily. Biotin synthase family.</text>
</comment>
<sequence length="395" mass="43832">MRLSRALLQAGKGAHRWRLHRHWFNIDAASVGATSRDGARVPLPSSNWDKLAASAIAPYVQIRSDWSRKEVEGVYWQPLNSLVFQAALVHRVFFDPGQVQKCTLLSIKTGGCPETCKYCSQSSSYRTGVKAEPLMQLEDVLREARLAKERGSTRFCMGAAWRGPSQVGPRQFQRVLEMVRGVRALGLEVCATLGLLNAEQAKALKEAGLTAYNHNLDTSREYYDSVISSRRFEDRLDTLTQVRAAGIQVCCGGILGLGESHEDRVSLLHTLATMERHPESVPINMLVPNKGTPLEGSQPVQFWELCRMVAATRILMPASMVRLSAGRISLSEAEQMMCFMAGANSIFTGDKLLTTPNNELSQDDAMFRRLGLSGQSPFMDPRKSRLEQSEASLMQ</sequence>
<reference evidence="17 18" key="1">
    <citation type="journal article" date="2020" name="J. Phycol.">
        <title>Comparative genome analysis reveals Cyanidiococcus gen. nov., a new extremophilic red algal genus sister to Cyanidioschyzon (Cyanidioschyzonaceae, Rhodophyta).</title>
        <authorList>
            <person name="Liu S.-L."/>
            <person name="Chiang Y.-R."/>
            <person name="Yoon H.S."/>
            <person name="Fu H.-Y."/>
        </authorList>
    </citation>
    <scope>NUCLEOTIDE SEQUENCE [LARGE SCALE GENOMIC DNA]</scope>
    <source>
        <strain evidence="17 18">THAL066</strain>
    </source>
</reference>
<dbReference type="EC" id="2.8.1.6" evidence="4"/>
<dbReference type="GO" id="GO:0051539">
    <property type="term" value="F:4 iron, 4 sulfur cluster binding"/>
    <property type="evidence" value="ECO:0007669"/>
    <property type="project" value="UniProtKB-KW"/>
</dbReference>
<evidence type="ECO:0000256" key="5">
    <source>
        <dbReference type="ARBA" id="ARBA00022485"/>
    </source>
</evidence>
<comment type="cofactor">
    <cofactor evidence="14">
        <name>[2Fe-2S] cluster</name>
        <dbReference type="ChEBI" id="CHEBI:190135"/>
    </cofactor>
    <text evidence="14">Binds 1 [2Fe-2S] cluster. The cluster is coordinated with 3 cysteines and 1 arginine.</text>
</comment>
<name>A0A7J7IDV3_9RHOD</name>
<proteinExistence type="inferred from homology"/>
<dbReference type="InterPro" id="IPR058240">
    <property type="entry name" value="rSAM_sf"/>
</dbReference>
<feature type="region of interest" description="Disordered" evidence="15">
    <location>
        <begin position="372"/>
        <end position="395"/>
    </location>
</feature>
<dbReference type="SMART" id="SM00876">
    <property type="entry name" value="BATS"/>
    <property type="match status" value="1"/>
</dbReference>
<feature type="binding site" evidence="14">
    <location>
        <position position="190"/>
    </location>
    <ligand>
        <name>[2Fe-2S] cluster</name>
        <dbReference type="ChEBI" id="CHEBI:190135"/>
    </ligand>
</feature>
<feature type="binding site" evidence="14">
    <location>
        <position position="156"/>
    </location>
    <ligand>
        <name>[2Fe-2S] cluster</name>
        <dbReference type="ChEBI" id="CHEBI:190135"/>
    </ligand>
</feature>
<evidence type="ECO:0000256" key="6">
    <source>
        <dbReference type="ARBA" id="ARBA00022679"/>
    </source>
</evidence>
<evidence type="ECO:0000256" key="3">
    <source>
        <dbReference type="ARBA" id="ARBA00010765"/>
    </source>
</evidence>
<dbReference type="PROSITE" id="PS51918">
    <property type="entry name" value="RADICAL_SAM"/>
    <property type="match status" value="1"/>
</dbReference>
<comment type="cofactor">
    <cofactor evidence="14">
        <name>[4Fe-4S] cluster</name>
        <dbReference type="ChEBI" id="CHEBI:49883"/>
    </cofactor>
    <text evidence="14">Binds 1 [4Fe-4S] cluster. The cluster is coordinated with 3 cysteines and an exchangeable S-adenosyl-L-methionine.</text>
</comment>
<evidence type="ECO:0000256" key="10">
    <source>
        <dbReference type="ARBA" id="ARBA00022756"/>
    </source>
</evidence>
<evidence type="ECO:0000256" key="1">
    <source>
        <dbReference type="ARBA" id="ARBA00004229"/>
    </source>
</evidence>
<evidence type="ECO:0000256" key="2">
    <source>
        <dbReference type="ARBA" id="ARBA00004942"/>
    </source>
</evidence>
<dbReference type="Proteomes" id="UP000530660">
    <property type="component" value="Unassembled WGS sequence"/>
</dbReference>
<dbReference type="HAMAP" id="MF_01694">
    <property type="entry name" value="BioB"/>
    <property type="match status" value="1"/>
</dbReference>
<dbReference type="SUPFAM" id="SSF102114">
    <property type="entry name" value="Radical SAM enzymes"/>
    <property type="match status" value="1"/>
</dbReference>
<evidence type="ECO:0000259" key="16">
    <source>
        <dbReference type="PROSITE" id="PS51918"/>
    </source>
</evidence>
<accession>A0A7J7IDV3</accession>
<dbReference type="InterPro" id="IPR002684">
    <property type="entry name" value="Biotin_synth/BioAB"/>
</dbReference>
<dbReference type="FunFam" id="3.20.20.70:FF:000011">
    <property type="entry name" value="Biotin synthase"/>
    <property type="match status" value="1"/>
</dbReference>
<feature type="binding site" evidence="14">
    <location>
        <position position="250"/>
    </location>
    <ligand>
        <name>[2Fe-2S] cluster</name>
        <dbReference type="ChEBI" id="CHEBI:190135"/>
    </ligand>
</feature>
<keyword evidence="8 14" id="KW-0001">2Fe-2S</keyword>
<comment type="subcellular location">
    <subcellularLocation>
        <location evidence="1">Plastid</location>
        <location evidence="1">Chloroplast</location>
    </subcellularLocation>
</comment>
<keyword evidence="18" id="KW-1185">Reference proteome</keyword>
<dbReference type="AlphaFoldDB" id="A0A7J7IDV3"/>
<dbReference type="EMBL" id="VWRR01000015">
    <property type="protein sequence ID" value="KAF6001273.1"/>
    <property type="molecule type" value="Genomic_DNA"/>
</dbReference>
<dbReference type="GO" id="GO:0046872">
    <property type="term" value="F:metal ion binding"/>
    <property type="evidence" value="ECO:0007669"/>
    <property type="project" value="UniProtKB-KW"/>
</dbReference>
<evidence type="ECO:0000256" key="9">
    <source>
        <dbReference type="ARBA" id="ARBA00022723"/>
    </source>
</evidence>
<evidence type="ECO:0000256" key="13">
    <source>
        <dbReference type="ARBA" id="ARBA00034078"/>
    </source>
</evidence>
<keyword evidence="5 14" id="KW-0004">4Fe-4S</keyword>
<keyword evidence="6" id="KW-0808">Transferase</keyword>
<dbReference type="Pfam" id="PF04055">
    <property type="entry name" value="Radical_SAM"/>
    <property type="match status" value="1"/>
</dbReference>
<evidence type="ECO:0000256" key="15">
    <source>
        <dbReference type="SAM" id="MobiDB-lite"/>
    </source>
</evidence>
<keyword evidence="12 14" id="KW-0411">Iron-sulfur</keyword>
<evidence type="ECO:0000256" key="11">
    <source>
        <dbReference type="ARBA" id="ARBA00023004"/>
    </source>
</evidence>
<dbReference type="GO" id="GO:0009102">
    <property type="term" value="P:biotin biosynthetic process"/>
    <property type="evidence" value="ECO:0007669"/>
    <property type="project" value="UniProtKB-UniPathway"/>
</dbReference>
<feature type="binding site" evidence="14">
    <location>
        <position position="322"/>
    </location>
    <ligand>
        <name>[2Fe-2S] cluster</name>
        <dbReference type="ChEBI" id="CHEBI:190135"/>
    </ligand>
</feature>
<dbReference type="SFLD" id="SFLDG01278">
    <property type="entry name" value="biotin_synthase_like"/>
    <property type="match status" value="1"/>
</dbReference>
<evidence type="ECO:0000313" key="17">
    <source>
        <dbReference type="EMBL" id="KAF6001273.1"/>
    </source>
</evidence>
<dbReference type="InterPro" id="IPR013785">
    <property type="entry name" value="Aldolase_TIM"/>
</dbReference>
<feature type="binding site" evidence="14">
    <location>
        <position position="116"/>
    </location>
    <ligand>
        <name>[4Fe-4S] cluster</name>
        <dbReference type="ChEBI" id="CHEBI:49883"/>
        <note>4Fe-4S-S-AdoMet</note>
    </ligand>
</feature>
<organism evidence="17 18">
    <name type="scientific">Cyanidiococcus yangmingshanensis</name>
    <dbReference type="NCBI Taxonomy" id="2690220"/>
    <lineage>
        <taxon>Eukaryota</taxon>
        <taxon>Rhodophyta</taxon>
        <taxon>Bangiophyceae</taxon>
        <taxon>Cyanidiales</taxon>
        <taxon>Cyanidiaceae</taxon>
        <taxon>Cyanidiococcus</taxon>
    </lineage>
</organism>
<evidence type="ECO:0000256" key="12">
    <source>
        <dbReference type="ARBA" id="ARBA00023014"/>
    </source>
</evidence>
<dbReference type="Pfam" id="PF06968">
    <property type="entry name" value="BATS"/>
    <property type="match status" value="1"/>
</dbReference>
<dbReference type="InterPro" id="IPR024177">
    <property type="entry name" value="Biotin_synthase"/>
</dbReference>
<keyword evidence="11 14" id="KW-0408">Iron</keyword>
<protein>
    <recommendedName>
        <fullName evidence="4">biotin synthase</fullName>
        <ecNumber evidence="4">2.8.1.6</ecNumber>
    </recommendedName>
</protein>
<evidence type="ECO:0000256" key="4">
    <source>
        <dbReference type="ARBA" id="ARBA00012236"/>
    </source>
</evidence>
<keyword evidence="10" id="KW-0093">Biotin biosynthesis</keyword>
<dbReference type="NCBIfam" id="TIGR00433">
    <property type="entry name" value="bioB"/>
    <property type="match status" value="1"/>
</dbReference>
<dbReference type="SFLD" id="SFLDG01060">
    <property type="entry name" value="BATS_domain_containing"/>
    <property type="match status" value="1"/>
</dbReference>
<feature type="binding site" evidence="14">
    <location>
        <position position="112"/>
    </location>
    <ligand>
        <name>[4Fe-4S] cluster</name>
        <dbReference type="ChEBI" id="CHEBI:49883"/>
        <note>4Fe-4S-S-AdoMet</note>
    </ligand>
</feature>
<evidence type="ECO:0000256" key="8">
    <source>
        <dbReference type="ARBA" id="ARBA00022714"/>
    </source>
</evidence>
<dbReference type="InterPro" id="IPR007197">
    <property type="entry name" value="rSAM"/>
</dbReference>
<dbReference type="GO" id="GO:0009507">
    <property type="term" value="C:chloroplast"/>
    <property type="evidence" value="ECO:0007669"/>
    <property type="project" value="UniProtKB-SubCell"/>
</dbReference>
<dbReference type="InterPro" id="IPR010722">
    <property type="entry name" value="BATS_dom"/>
</dbReference>
<evidence type="ECO:0000256" key="7">
    <source>
        <dbReference type="ARBA" id="ARBA00022691"/>
    </source>
</evidence>
<feature type="binding site" evidence="14">
    <location>
        <position position="119"/>
    </location>
    <ligand>
        <name>[4Fe-4S] cluster</name>
        <dbReference type="ChEBI" id="CHEBI:49883"/>
        <note>4Fe-4S-S-AdoMet</note>
    </ligand>
</feature>
<dbReference type="PANTHER" id="PTHR22976:SF2">
    <property type="entry name" value="BIOTIN SYNTHASE, MITOCHONDRIAL"/>
    <property type="match status" value="1"/>
</dbReference>
<comment type="pathway">
    <text evidence="2">Cofactor biosynthesis; biotin biosynthesis; biotin from 7,8-diaminononanoate: step 2/2.</text>
</comment>
<keyword evidence="9 14" id="KW-0479">Metal-binding</keyword>
<dbReference type="PANTHER" id="PTHR22976">
    <property type="entry name" value="BIOTIN SYNTHASE"/>
    <property type="match status" value="1"/>
</dbReference>
<dbReference type="SMART" id="SM00729">
    <property type="entry name" value="Elp3"/>
    <property type="match status" value="1"/>
</dbReference>
<dbReference type="SFLD" id="SFLDS00029">
    <property type="entry name" value="Radical_SAM"/>
    <property type="match status" value="1"/>
</dbReference>